<accession>A0ABP0E9S8</accession>
<dbReference type="Pfam" id="PF00570">
    <property type="entry name" value="HRDC"/>
    <property type="match status" value="1"/>
</dbReference>
<evidence type="ECO:0000313" key="18">
    <source>
        <dbReference type="Proteomes" id="UP001497600"/>
    </source>
</evidence>
<evidence type="ECO:0000256" key="12">
    <source>
        <dbReference type="ARBA" id="ARBA00034808"/>
    </source>
</evidence>
<dbReference type="Gene3D" id="3.40.50.300">
    <property type="entry name" value="P-loop containing nucleotide triphosphate hydrolases"/>
    <property type="match status" value="2"/>
</dbReference>
<comment type="cofactor">
    <cofactor evidence="1">
        <name>Zn(2+)</name>
        <dbReference type="ChEBI" id="CHEBI:29105"/>
    </cofactor>
</comment>
<dbReference type="SUPFAM" id="SSF47819">
    <property type="entry name" value="HRDC-like"/>
    <property type="match status" value="1"/>
</dbReference>
<evidence type="ECO:0000256" key="10">
    <source>
        <dbReference type="ARBA" id="ARBA00023242"/>
    </source>
</evidence>
<dbReference type="NCBIfam" id="TIGR00614">
    <property type="entry name" value="recQ_fam"/>
    <property type="match status" value="1"/>
</dbReference>
<dbReference type="Pfam" id="PF00270">
    <property type="entry name" value="DEAD"/>
    <property type="match status" value="1"/>
</dbReference>
<dbReference type="PROSITE" id="PS51194">
    <property type="entry name" value="HELICASE_CTER"/>
    <property type="match status" value="1"/>
</dbReference>
<evidence type="ECO:0000259" key="14">
    <source>
        <dbReference type="PROSITE" id="PS50967"/>
    </source>
</evidence>
<dbReference type="Gene3D" id="1.10.10.10">
    <property type="entry name" value="Winged helix-like DNA-binding domain superfamily/Winged helix DNA-binding domain"/>
    <property type="match status" value="1"/>
</dbReference>
<evidence type="ECO:0000256" key="9">
    <source>
        <dbReference type="ARBA" id="ARBA00023235"/>
    </source>
</evidence>
<evidence type="ECO:0000313" key="17">
    <source>
        <dbReference type="EMBL" id="CAK7892353.1"/>
    </source>
</evidence>
<sequence>MAISNNLQQHVKWMNETRPQLPNPQFMDIFLDPTVIDHQNRRQIPQSSSFLAPPPPPRSLPVTHTIPSNGSPVIQSTPITRDFTTPRSGPPIISTSLVPSTVPPTSKISSTTTVPSKVTLSLSSNSTIQSNTSTTSSDFVDLTYDKPAPLKRTDNQSITPNVKRQKTSQSSLTNEQLQQQYINVCETMINLLMERFSTTESTSKSIDYKKEYIKNKFAPAFQKIQERKAVLKKSLPIIDGIPAIIENDPSVSFNYSQLPDIDSDKISGTSTQDLEPTIIQPPQNYNHVPDNDISENTYEKINFSSQFTDADGEHRRDQQRNLNDARQYVLEQRRQPVVVNAGNISESDPEDEFGEGDMEGLHTPPHERDVEDNGSDLASFIEHDGKSSQAHGEFSMSQDRTYRDDDDEEDDEDDDEVNNSDVEFTQRNEIEEIRLSSDVADNFGITYDDEPVLIASEGDDLGDSEDENNNNNNINQNVNDEEVDDDFDEIEEVDFTTQLNEERELTNNVDIIVISEDEEDFDVTPRPSRPILSEKVKNEKRSDMITPLKNDILQYDLDGFDDDEFTDEEGAMTPERGNDIERISSSPITSNKENVPPQGTQYSFSSDVTHMLNSVFKLSSFRPNQLEAVNATLNGKDVFVLMPTGGGKSLCYQLPALVKSGRTTGTTLVISPLISLMQDQVQHLLNKNIKAGMISSKGSANERKATFELFRNGFLDLVYLSPEMVNLSEQAQRTIDSLYHRKQLARVVVDEAHCVSSWGHDFRPDYKGLSLFKQKYPDIPIMALTATANEKVRMDIIHNLNMKDAILLKQSFNRTNLFYEVRWKGPSYMDWIKNFISVKHKNQCGVIYCHSKQSCEQTADKLLSWGVKAAFYHAGMNPDDRSNIQQLWQKNKVQVICATIAFGMGIDKPDVRFVLHLYIPRTLEGYYQETGRAGRDGQYSECVMFYSYGDARSLQGMIMRDEDLKKDGKESHLSKLRQVVQYCENTTDCRRKQVLQYFNEQFDPRKCEKKCDNCLNSDNISTIQRDVTEYAKNILKLVQAVQDDRVTVLHCQDVFKGSQGSKIVKLGHHMIPFHGKGRDLDKTDIERIFFHLLSGEQLAEYQIMRAGFASNYVKLGNGASAVLNGSKKISLEFSTEKRAKPKSTTRTNSAPTSTGSNGYNSSGSGNTLPLPVGGGVNARSAAGSSFTSARNLESFRNQAQNEYGSSIHHRIQGTVSTPIVLGKNNSLDGSHEMYREHIEHSYNELNNLRIQKMAEFSFRSSAQVFSDQTLREMAIKLPTNKRDFAKLNGITKDQLGNFTYFKKYLGTLSRERKTQASDFVKEVPASSSSVIATQIESPYFNASQKDQEILAQLRSNHSQADSVAERGDYSNFQQRTQQSGGKKRRGPGNFSRSQRQTQNNPKRPPPDKSKASNGGGKSAQIARAMPL</sequence>
<evidence type="ECO:0000256" key="6">
    <source>
        <dbReference type="ARBA" id="ARBA00022806"/>
    </source>
</evidence>
<feature type="domain" description="Helicase ATP-binding" evidence="15">
    <location>
        <begin position="629"/>
        <end position="806"/>
    </location>
</feature>
<organism evidence="17 18">
    <name type="scientific">[Candida] anglica</name>
    <dbReference type="NCBI Taxonomy" id="148631"/>
    <lineage>
        <taxon>Eukaryota</taxon>
        <taxon>Fungi</taxon>
        <taxon>Dikarya</taxon>
        <taxon>Ascomycota</taxon>
        <taxon>Saccharomycotina</taxon>
        <taxon>Pichiomycetes</taxon>
        <taxon>Debaryomycetaceae</taxon>
        <taxon>Kurtzmaniella</taxon>
    </lineage>
</organism>
<protein>
    <recommendedName>
        <fullName evidence="12">DNA 3'-5' helicase</fullName>
        <ecNumber evidence="12">5.6.2.4</ecNumber>
    </recommendedName>
</protein>
<dbReference type="SMART" id="SM00487">
    <property type="entry name" value="DEXDc"/>
    <property type="match status" value="1"/>
</dbReference>
<evidence type="ECO:0000256" key="2">
    <source>
        <dbReference type="ARBA" id="ARBA00004123"/>
    </source>
</evidence>
<dbReference type="InterPro" id="IPR004589">
    <property type="entry name" value="DNA_helicase_ATP-dep_RecQ"/>
</dbReference>
<dbReference type="InterPro" id="IPR018982">
    <property type="entry name" value="RQC_domain"/>
</dbReference>
<feature type="compositionally biased region" description="Polar residues" evidence="13">
    <location>
        <begin position="583"/>
        <end position="597"/>
    </location>
</feature>
<evidence type="ECO:0000256" key="13">
    <source>
        <dbReference type="SAM" id="MobiDB-lite"/>
    </source>
</evidence>
<evidence type="ECO:0000256" key="5">
    <source>
        <dbReference type="ARBA" id="ARBA00022801"/>
    </source>
</evidence>
<dbReference type="SMART" id="SM00490">
    <property type="entry name" value="HELICc"/>
    <property type="match status" value="1"/>
</dbReference>
<evidence type="ECO:0000256" key="8">
    <source>
        <dbReference type="ARBA" id="ARBA00023125"/>
    </source>
</evidence>
<keyword evidence="6 17" id="KW-0347">Helicase</keyword>
<feature type="region of interest" description="Disordered" evidence="13">
    <location>
        <begin position="1134"/>
        <end position="1174"/>
    </location>
</feature>
<gene>
    <name evidence="17" type="primary">SGS1</name>
    <name evidence="17" type="ORF">CAAN4_A02542</name>
</gene>
<dbReference type="SUPFAM" id="SSF46785">
    <property type="entry name" value="Winged helix' DNA-binding domain"/>
    <property type="match status" value="1"/>
</dbReference>
<dbReference type="EMBL" id="OZ004253">
    <property type="protein sequence ID" value="CAK7892353.1"/>
    <property type="molecule type" value="Genomic_DNA"/>
</dbReference>
<name>A0ABP0E9S8_9ASCO</name>
<feature type="region of interest" description="Disordered" evidence="13">
    <location>
        <begin position="1354"/>
        <end position="1427"/>
    </location>
</feature>
<dbReference type="InterPro" id="IPR044876">
    <property type="entry name" value="HRDC_dom_sf"/>
</dbReference>
<evidence type="ECO:0000256" key="7">
    <source>
        <dbReference type="ARBA" id="ARBA00022840"/>
    </source>
</evidence>
<evidence type="ECO:0000256" key="1">
    <source>
        <dbReference type="ARBA" id="ARBA00001947"/>
    </source>
</evidence>
<keyword evidence="7" id="KW-0067">ATP-binding</keyword>
<evidence type="ECO:0000259" key="15">
    <source>
        <dbReference type="PROSITE" id="PS51192"/>
    </source>
</evidence>
<comment type="subcellular location">
    <subcellularLocation>
        <location evidence="2">Nucleus</location>
    </subcellularLocation>
</comment>
<feature type="region of interest" description="Disordered" evidence="13">
    <location>
        <begin position="455"/>
        <end position="479"/>
    </location>
</feature>
<keyword evidence="5" id="KW-0378">Hydrolase</keyword>
<dbReference type="SUPFAM" id="SSF52540">
    <property type="entry name" value="P-loop containing nucleoside triphosphate hydrolases"/>
    <property type="match status" value="2"/>
</dbReference>
<dbReference type="Proteomes" id="UP001497600">
    <property type="component" value="Chromosome A"/>
</dbReference>
<feature type="compositionally biased region" description="Low complexity" evidence="13">
    <location>
        <begin position="469"/>
        <end position="478"/>
    </location>
</feature>
<dbReference type="Pfam" id="PF00271">
    <property type="entry name" value="Helicase_C"/>
    <property type="match status" value="1"/>
</dbReference>
<dbReference type="InterPro" id="IPR002121">
    <property type="entry name" value="HRDC_dom"/>
</dbReference>
<dbReference type="EC" id="5.6.2.4" evidence="12"/>
<keyword evidence="8" id="KW-0238">DNA-binding</keyword>
<evidence type="ECO:0000256" key="3">
    <source>
        <dbReference type="ARBA" id="ARBA00005446"/>
    </source>
</evidence>
<feature type="domain" description="Helicase C-terminal" evidence="16">
    <location>
        <begin position="831"/>
        <end position="977"/>
    </location>
</feature>
<feature type="domain" description="HRDC" evidence="14">
    <location>
        <begin position="1235"/>
        <end position="1318"/>
    </location>
</feature>
<dbReference type="CDD" id="cd17920">
    <property type="entry name" value="DEXHc_RecQ"/>
    <property type="match status" value="1"/>
</dbReference>
<dbReference type="PANTHER" id="PTHR13710:SF153">
    <property type="entry name" value="RECQ-LIKE DNA HELICASE BLM"/>
    <property type="match status" value="1"/>
</dbReference>
<feature type="region of interest" description="Disordered" evidence="13">
    <location>
        <begin position="333"/>
        <end position="429"/>
    </location>
</feature>
<keyword evidence="18" id="KW-1185">Reference proteome</keyword>
<evidence type="ECO:0000259" key="16">
    <source>
        <dbReference type="PROSITE" id="PS51194"/>
    </source>
</evidence>
<dbReference type="InterPro" id="IPR036388">
    <property type="entry name" value="WH-like_DNA-bd_sf"/>
</dbReference>
<dbReference type="SMART" id="SM00956">
    <property type="entry name" value="RQC"/>
    <property type="match status" value="1"/>
</dbReference>
<dbReference type="GO" id="GO:0004386">
    <property type="term" value="F:helicase activity"/>
    <property type="evidence" value="ECO:0007669"/>
    <property type="project" value="UniProtKB-KW"/>
</dbReference>
<feature type="compositionally biased region" description="Acidic residues" evidence="13">
    <location>
        <begin position="404"/>
        <end position="418"/>
    </location>
</feature>
<evidence type="ECO:0000256" key="4">
    <source>
        <dbReference type="ARBA" id="ARBA00022741"/>
    </source>
</evidence>
<dbReference type="InterPro" id="IPR010997">
    <property type="entry name" value="HRDC-like_sf"/>
</dbReference>
<keyword evidence="9" id="KW-0413">Isomerase</keyword>
<feature type="region of interest" description="Disordered" evidence="13">
    <location>
        <begin position="569"/>
        <end position="597"/>
    </location>
</feature>
<dbReference type="InterPro" id="IPR032284">
    <property type="entry name" value="RecQ_Zn-bd"/>
</dbReference>
<dbReference type="Gene3D" id="1.10.150.80">
    <property type="entry name" value="HRDC domain"/>
    <property type="match status" value="1"/>
</dbReference>
<feature type="compositionally biased region" description="Polar residues" evidence="13">
    <location>
        <begin position="1370"/>
        <end position="1380"/>
    </location>
</feature>
<proteinExistence type="inferred from homology"/>
<evidence type="ECO:0000256" key="11">
    <source>
        <dbReference type="ARBA" id="ARBA00034617"/>
    </source>
</evidence>
<feature type="region of interest" description="Disordered" evidence="13">
    <location>
        <begin position="146"/>
        <end position="173"/>
    </location>
</feature>
<keyword evidence="4" id="KW-0547">Nucleotide-binding</keyword>
<keyword evidence="10" id="KW-0539">Nucleus</keyword>
<feature type="compositionally biased region" description="Polar residues" evidence="13">
    <location>
        <begin position="1142"/>
        <end position="1151"/>
    </location>
</feature>
<feature type="compositionally biased region" description="Low complexity" evidence="13">
    <location>
        <begin position="1152"/>
        <end position="1167"/>
    </location>
</feature>
<dbReference type="InterPro" id="IPR001650">
    <property type="entry name" value="Helicase_C-like"/>
</dbReference>
<dbReference type="PROSITE" id="PS50967">
    <property type="entry name" value="HRDC"/>
    <property type="match status" value="1"/>
</dbReference>
<dbReference type="InterPro" id="IPR002464">
    <property type="entry name" value="DNA/RNA_helicase_DEAH_CS"/>
</dbReference>
<dbReference type="InterPro" id="IPR027417">
    <property type="entry name" value="P-loop_NTPase"/>
</dbReference>
<dbReference type="InterPro" id="IPR011545">
    <property type="entry name" value="DEAD/DEAH_box_helicase_dom"/>
</dbReference>
<comment type="similarity">
    <text evidence="3">Belongs to the helicase family. RecQ subfamily.</text>
</comment>
<feature type="compositionally biased region" description="Acidic residues" evidence="13">
    <location>
        <begin position="455"/>
        <end position="468"/>
    </location>
</feature>
<feature type="compositionally biased region" description="Polar residues" evidence="13">
    <location>
        <begin position="155"/>
        <end position="173"/>
    </location>
</feature>
<feature type="compositionally biased region" description="Acidic residues" evidence="13">
    <location>
        <begin position="347"/>
        <end position="358"/>
    </location>
</feature>
<dbReference type="InterPro" id="IPR036390">
    <property type="entry name" value="WH_DNA-bd_sf"/>
</dbReference>
<dbReference type="CDD" id="cd18794">
    <property type="entry name" value="SF2_C_RecQ"/>
    <property type="match status" value="1"/>
</dbReference>
<reference evidence="17 18" key="1">
    <citation type="submission" date="2024-01" db="EMBL/GenBank/DDBJ databases">
        <authorList>
            <consortium name="Genoscope - CEA"/>
            <person name="William W."/>
        </authorList>
    </citation>
    <scope>NUCLEOTIDE SEQUENCE [LARGE SCALE GENOMIC DNA]</scope>
    <source>
        <strain evidence="17 18">29B2s-10</strain>
    </source>
</reference>
<dbReference type="PROSITE" id="PS51192">
    <property type="entry name" value="HELICASE_ATP_BIND_1"/>
    <property type="match status" value="1"/>
</dbReference>
<dbReference type="Pfam" id="PF16124">
    <property type="entry name" value="RecQ_Zn_bind"/>
    <property type="match status" value="1"/>
</dbReference>
<dbReference type="PANTHER" id="PTHR13710">
    <property type="entry name" value="DNA HELICASE RECQ FAMILY MEMBER"/>
    <property type="match status" value="1"/>
</dbReference>
<dbReference type="InterPro" id="IPR014001">
    <property type="entry name" value="Helicase_ATP-bd"/>
</dbReference>
<dbReference type="PROSITE" id="PS00690">
    <property type="entry name" value="DEAH_ATP_HELICASE"/>
    <property type="match status" value="1"/>
</dbReference>
<dbReference type="Pfam" id="PF09382">
    <property type="entry name" value="RQC"/>
    <property type="match status" value="1"/>
</dbReference>
<feature type="compositionally biased region" description="Polar residues" evidence="13">
    <location>
        <begin position="387"/>
        <end position="399"/>
    </location>
</feature>
<comment type="catalytic activity">
    <reaction evidence="11">
        <text>Couples ATP hydrolysis with the unwinding of duplex DNA by translocating in the 3'-5' direction.</text>
        <dbReference type="EC" id="5.6.2.4"/>
    </reaction>
</comment>
<feature type="region of interest" description="Disordered" evidence="13">
    <location>
        <begin position="92"/>
        <end position="111"/>
    </location>
</feature>
<feature type="compositionally biased region" description="Polar residues" evidence="13">
    <location>
        <begin position="1390"/>
        <end position="1401"/>
    </location>
</feature>